<evidence type="ECO:0000259" key="5">
    <source>
        <dbReference type="PROSITE" id="PS51352"/>
    </source>
</evidence>
<organism evidence="6 7">
    <name type="scientific">Falsochrobactrum ovis</name>
    <dbReference type="NCBI Taxonomy" id="1293442"/>
    <lineage>
        <taxon>Bacteria</taxon>
        <taxon>Pseudomonadati</taxon>
        <taxon>Pseudomonadota</taxon>
        <taxon>Alphaproteobacteria</taxon>
        <taxon>Hyphomicrobiales</taxon>
        <taxon>Brucellaceae</taxon>
        <taxon>Falsochrobactrum</taxon>
    </lineage>
</organism>
<keyword evidence="1" id="KW-0732">Signal</keyword>
<dbReference type="InterPro" id="IPR013766">
    <property type="entry name" value="Thioredoxin_domain"/>
</dbReference>
<dbReference type="InterPro" id="IPR036249">
    <property type="entry name" value="Thioredoxin-like_sf"/>
</dbReference>
<dbReference type="InterPro" id="IPR041205">
    <property type="entry name" value="ScsC_N"/>
</dbReference>
<keyword evidence="2" id="KW-0560">Oxidoreductase</keyword>
<evidence type="ECO:0000256" key="2">
    <source>
        <dbReference type="ARBA" id="ARBA00023002"/>
    </source>
</evidence>
<dbReference type="Pfam" id="PF18312">
    <property type="entry name" value="ScsC_N"/>
    <property type="match status" value="1"/>
</dbReference>
<evidence type="ECO:0000313" key="7">
    <source>
        <dbReference type="Proteomes" id="UP000249453"/>
    </source>
</evidence>
<dbReference type="Proteomes" id="UP000249453">
    <property type="component" value="Unassembled WGS sequence"/>
</dbReference>
<dbReference type="PROSITE" id="PS51352">
    <property type="entry name" value="THIOREDOXIN_2"/>
    <property type="match status" value="1"/>
</dbReference>
<evidence type="ECO:0000256" key="4">
    <source>
        <dbReference type="ARBA" id="ARBA00023284"/>
    </source>
</evidence>
<reference evidence="6 7" key="1">
    <citation type="submission" date="2018-06" db="EMBL/GenBank/DDBJ databases">
        <title>Genomic Encyclopedia of Type Strains, Phase IV (KMG-IV): sequencing the most valuable type-strain genomes for metagenomic binning, comparative biology and taxonomic classification.</title>
        <authorList>
            <person name="Goeker M."/>
        </authorList>
    </citation>
    <scope>NUCLEOTIDE SEQUENCE [LARGE SCALE GENOMIC DNA]</scope>
    <source>
        <strain evidence="6 7">DSM 26720</strain>
    </source>
</reference>
<dbReference type="CDD" id="cd03023">
    <property type="entry name" value="DsbA_Com1_like"/>
    <property type="match status" value="1"/>
</dbReference>
<accession>A0A364JVG5</accession>
<dbReference type="PANTHER" id="PTHR13887">
    <property type="entry name" value="GLUTATHIONE S-TRANSFERASE KAPPA"/>
    <property type="match status" value="1"/>
</dbReference>
<dbReference type="Gene3D" id="3.40.30.10">
    <property type="entry name" value="Glutaredoxin"/>
    <property type="match status" value="1"/>
</dbReference>
<keyword evidence="4" id="KW-0676">Redox-active center</keyword>
<feature type="domain" description="Thioredoxin" evidence="5">
    <location>
        <begin position="75"/>
        <end position="272"/>
    </location>
</feature>
<keyword evidence="7" id="KW-1185">Reference proteome</keyword>
<proteinExistence type="predicted"/>
<comment type="caution">
    <text evidence="6">The sequence shown here is derived from an EMBL/GenBank/DDBJ whole genome shotgun (WGS) entry which is preliminary data.</text>
</comment>
<evidence type="ECO:0000313" key="6">
    <source>
        <dbReference type="EMBL" id="RAK28575.1"/>
    </source>
</evidence>
<sequence>MFFILESELMKKIISASVATAFIGAGSLLLGYQAGATHSNTSSAERSRVAMSDSVSRDAIEKTVRDYLIKNPEIIAEAQHALEIKQAEAEKAHIADIIASNKDRLYDPEHDVVFGNPDADVTVIEFFDYNCGYCKRALPDMQAILKNDPNVRFVMKEFPILGPDSMRSHLVAQAFKSMMPEKYAEFHDLLLSKSERATEASAIADAVALGADEKQLRDKMQDPVIRSAFENTYQLASQLNITGTPSYIIGSELIPGAVGAAELIDRIATLRAEAKN</sequence>
<dbReference type="GO" id="GO:0016491">
    <property type="term" value="F:oxidoreductase activity"/>
    <property type="evidence" value="ECO:0007669"/>
    <property type="project" value="UniProtKB-KW"/>
</dbReference>
<dbReference type="GO" id="GO:0016853">
    <property type="term" value="F:isomerase activity"/>
    <property type="evidence" value="ECO:0007669"/>
    <property type="project" value="UniProtKB-KW"/>
</dbReference>
<dbReference type="PANTHER" id="PTHR13887:SF14">
    <property type="entry name" value="DISULFIDE BOND FORMATION PROTEIN D"/>
    <property type="match status" value="1"/>
</dbReference>
<keyword evidence="6" id="KW-0413">Isomerase</keyword>
<name>A0A364JVG5_9HYPH</name>
<gene>
    <name evidence="6" type="ORF">C7374_106109</name>
</gene>
<dbReference type="Pfam" id="PF01323">
    <property type="entry name" value="DSBA"/>
    <property type="match status" value="1"/>
</dbReference>
<keyword evidence="3" id="KW-1015">Disulfide bond</keyword>
<protein>
    <submittedName>
        <fullName evidence="6">Protein-disulfide isomerase</fullName>
    </submittedName>
</protein>
<dbReference type="EMBL" id="QLMK01000006">
    <property type="protein sequence ID" value="RAK28575.1"/>
    <property type="molecule type" value="Genomic_DNA"/>
</dbReference>
<dbReference type="InterPro" id="IPR001853">
    <property type="entry name" value="DSBA-like_thioredoxin_dom"/>
</dbReference>
<evidence type="ECO:0000256" key="3">
    <source>
        <dbReference type="ARBA" id="ARBA00023157"/>
    </source>
</evidence>
<dbReference type="SUPFAM" id="SSF52833">
    <property type="entry name" value="Thioredoxin-like"/>
    <property type="match status" value="1"/>
</dbReference>
<dbReference type="AlphaFoldDB" id="A0A364JVG5"/>
<evidence type="ECO:0000256" key="1">
    <source>
        <dbReference type="ARBA" id="ARBA00022729"/>
    </source>
</evidence>